<accession>A0A5M9ZFP4</accession>
<dbReference type="EMBL" id="RZUH01000020">
    <property type="protein sequence ID" value="KAA8825103.1"/>
    <property type="molecule type" value="Genomic_DNA"/>
</dbReference>
<evidence type="ECO:0000313" key="1">
    <source>
        <dbReference type="EMBL" id="KAA8825103.1"/>
    </source>
</evidence>
<protein>
    <submittedName>
        <fullName evidence="1">Uncharacterized protein</fullName>
    </submittedName>
</protein>
<name>A0A5M9ZFP4_9BIFI</name>
<gene>
    <name evidence="1" type="ORF">EMO91_12810</name>
</gene>
<organism evidence="1 2">
    <name type="scientific">Bifidobacterium myosotis</name>
    <dbReference type="NCBI Taxonomy" id="1630166"/>
    <lineage>
        <taxon>Bacteria</taxon>
        <taxon>Bacillati</taxon>
        <taxon>Actinomycetota</taxon>
        <taxon>Actinomycetes</taxon>
        <taxon>Bifidobacteriales</taxon>
        <taxon>Bifidobacteriaceae</taxon>
        <taxon>Bifidobacterium</taxon>
    </lineage>
</organism>
<dbReference type="AlphaFoldDB" id="A0A5M9ZFP4"/>
<dbReference type="RefSeq" id="WP_150380268.1">
    <property type="nucleotide sequence ID" value="NZ_RZUH01000020.1"/>
</dbReference>
<sequence length="77" mass="8436">MPTHTAYHAVAVADVAFGAPRWLRGDDGARLAILFAAHRRLTAVRHATGTRTARNSDANRPADRARFWTAVIDGQNQ</sequence>
<proteinExistence type="predicted"/>
<comment type="caution">
    <text evidence="1">The sequence shown here is derived from an EMBL/GenBank/DDBJ whole genome shotgun (WGS) entry which is preliminary data.</text>
</comment>
<reference evidence="1 2" key="1">
    <citation type="journal article" date="2019" name="Syst. Appl. Microbiol.">
        <title>Characterization of Bifidobacterium species in feaces of the Egyptian fruit bat: Description of B. vespertilionis sp. nov. and B. rousetti sp. nov.</title>
        <authorList>
            <person name="Modesto M."/>
            <person name="Satti M."/>
            <person name="Watanabe K."/>
            <person name="Puglisi E."/>
            <person name="Morelli L."/>
            <person name="Huang C.-H."/>
            <person name="Liou J.-S."/>
            <person name="Miyashita M."/>
            <person name="Tamura T."/>
            <person name="Saito S."/>
            <person name="Mori K."/>
            <person name="Huang L."/>
            <person name="Sciavilla P."/>
            <person name="Sandri C."/>
            <person name="Spiezio C."/>
            <person name="Vitali F."/>
            <person name="Cavalieri D."/>
            <person name="Perpetuini G."/>
            <person name="Tofalo R."/>
            <person name="Bonetti A."/>
            <person name="Arita M."/>
            <person name="Mattarelli P."/>
        </authorList>
    </citation>
    <scope>NUCLEOTIDE SEQUENCE [LARGE SCALE GENOMIC DNA]</scope>
    <source>
        <strain evidence="1 2">RST17</strain>
    </source>
</reference>
<dbReference type="Proteomes" id="UP000410049">
    <property type="component" value="Unassembled WGS sequence"/>
</dbReference>
<evidence type="ECO:0000313" key="2">
    <source>
        <dbReference type="Proteomes" id="UP000410049"/>
    </source>
</evidence>